<evidence type="ECO:0000256" key="4">
    <source>
        <dbReference type="ARBA" id="ARBA00023163"/>
    </source>
</evidence>
<evidence type="ECO:0000256" key="2">
    <source>
        <dbReference type="ARBA" id="ARBA00023015"/>
    </source>
</evidence>
<dbReference type="EMBL" id="CM017321">
    <property type="protein sequence ID" value="KAE7997989.1"/>
    <property type="molecule type" value="Genomic_DNA"/>
</dbReference>
<dbReference type="InterPro" id="IPR003340">
    <property type="entry name" value="B3_DNA-bd"/>
</dbReference>
<dbReference type="PANTHER" id="PTHR31140:SF58">
    <property type="entry name" value="DNA-BINDING PROTEIN RAV1"/>
    <property type="match status" value="1"/>
</dbReference>
<evidence type="ECO:0000313" key="7">
    <source>
        <dbReference type="EMBL" id="KAE7997989.1"/>
    </source>
</evidence>
<accession>A0A5N6QH53</accession>
<dbReference type="Pfam" id="PF02362">
    <property type="entry name" value="B3"/>
    <property type="match status" value="1"/>
</dbReference>
<proteinExistence type="predicted"/>
<reference evidence="7 8" key="1">
    <citation type="submission" date="2019-06" db="EMBL/GenBank/DDBJ databases">
        <title>A chromosomal-level reference genome of Carpinus fangiana (Coryloideae, Betulaceae).</title>
        <authorList>
            <person name="Yang X."/>
            <person name="Wang Z."/>
            <person name="Zhang L."/>
            <person name="Hao G."/>
            <person name="Liu J."/>
            <person name="Yang Y."/>
        </authorList>
    </citation>
    <scope>NUCLEOTIDE SEQUENCE [LARGE SCALE GENOMIC DNA]</scope>
    <source>
        <strain evidence="7">Cfa_2016G</strain>
        <tissue evidence="7">Leaf</tissue>
    </source>
</reference>
<evidence type="ECO:0000256" key="3">
    <source>
        <dbReference type="ARBA" id="ARBA00023125"/>
    </source>
</evidence>
<evidence type="ECO:0000259" key="6">
    <source>
        <dbReference type="PROSITE" id="PS50863"/>
    </source>
</evidence>
<evidence type="ECO:0000313" key="8">
    <source>
        <dbReference type="Proteomes" id="UP000327013"/>
    </source>
</evidence>
<dbReference type="GO" id="GO:0003700">
    <property type="term" value="F:DNA-binding transcription factor activity"/>
    <property type="evidence" value="ECO:0007669"/>
    <property type="project" value="InterPro"/>
</dbReference>
<gene>
    <name evidence="7" type="ORF">FH972_002570</name>
</gene>
<comment type="subcellular location">
    <subcellularLocation>
        <location evidence="1">Nucleus</location>
    </subcellularLocation>
</comment>
<protein>
    <recommendedName>
        <fullName evidence="6">TF-B3 domain-containing protein</fullName>
    </recommendedName>
</protein>
<dbReference type="AlphaFoldDB" id="A0A5N6QH53"/>
<dbReference type="GO" id="GO:0005634">
    <property type="term" value="C:nucleus"/>
    <property type="evidence" value="ECO:0007669"/>
    <property type="project" value="UniProtKB-SubCell"/>
</dbReference>
<keyword evidence="8" id="KW-1185">Reference proteome</keyword>
<dbReference type="SMART" id="SM01019">
    <property type="entry name" value="B3"/>
    <property type="match status" value="1"/>
</dbReference>
<dbReference type="InterPro" id="IPR015300">
    <property type="entry name" value="DNA-bd_pseudobarrel_sf"/>
</dbReference>
<name>A0A5N6QH53_9ROSI</name>
<keyword evidence="4" id="KW-0804">Transcription</keyword>
<dbReference type="InterPro" id="IPR044800">
    <property type="entry name" value="LEC2-like"/>
</dbReference>
<dbReference type="PROSITE" id="PS50863">
    <property type="entry name" value="B3"/>
    <property type="match status" value="1"/>
</dbReference>
<dbReference type="CDD" id="cd10017">
    <property type="entry name" value="B3_DNA"/>
    <property type="match status" value="1"/>
</dbReference>
<sequence>MNSGMAATTAGDEDSASSGIYPCHEGHENTQACPKCMYREYRRTQLFKKILSPSDIQGKGSYRLYIPLPHAARFRPPTNGSCEVLTFIDVQMKPWPMRFYETGEKAYLTGGWIEFARAKQLRGGDTITLYEVRFGQRAKVFMIGVSYKHRL</sequence>
<dbReference type="PANTHER" id="PTHR31140">
    <property type="entry name" value="B3 DOMAIN-CONTAINING TRANSCRIPTION FACTOR ABI3"/>
    <property type="match status" value="1"/>
</dbReference>
<keyword evidence="5" id="KW-0539">Nucleus</keyword>
<organism evidence="7 8">
    <name type="scientific">Carpinus fangiana</name>
    <dbReference type="NCBI Taxonomy" id="176857"/>
    <lineage>
        <taxon>Eukaryota</taxon>
        <taxon>Viridiplantae</taxon>
        <taxon>Streptophyta</taxon>
        <taxon>Embryophyta</taxon>
        <taxon>Tracheophyta</taxon>
        <taxon>Spermatophyta</taxon>
        <taxon>Magnoliopsida</taxon>
        <taxon>eudicotyledons</taxon>
        <taxon>Gunneridae</taxon>
        <taxon>Pentapetalae</taxon>
        <taxon>rosids</taxon>
        <taxon>fabids</taxon>
        <taxon>Fagales</taxon>
        <taxon>Betulaceae</taxon>
        <taxon>Carpinus</taxon>
    </lineage>
</organism>
<dbReference type="Proteomes" id="UP000327013">
    <property type="component" value="Chromosome 1"/>
</dbReference>
<keyword evidence="3" id="KW-0238">DNA-binding</keyword>
<feature type="domain" description="TF-B3" evidence="6">
    <location>
        <begin position="85"/>
        <end position="149"/>
    </location>
</feature>
<dbReference type="GO" id="GO:0003677">
    <property type="term" value="F:DNA binding"/>
    <property type="evidence" value="ECO:0007669"/>
    <property type="project" value="UniProtKB-KW"/>
</dbReference>
<dbReference type="Gene3D" id="2.40.330.10">
    <property type="entry name" value="DNA-binding pseudobarrel domain"/>
    <property type="match status" value="1"/>
</dbReference>
<keyword evidence="2" id="KW-0805">Transcription regulation</keyword>
<evidence type="ECO:0000256" key="5">
    <source>
        <dbReference type="ARBA" id="ARBA00023242"/>
    </source>
</evidence>
<dbReference type="SUPFAM" id="SSF101936">
    <property type="entry name" value="DNA-binding pseudobarrel domain"/>
    <property type="match status" value="1"/>
</dbReference>
<evidence type="ECO:0000256" key="1">
    <source>
        <dbReference type="ARBA" id="ARBA00004123"/>
    </source>
</evidence>